<evidence type="ECO:0000313" key="3">
    <source>
        <dbReference type="Proteomes" id="UP000801428"/>
    </source>
</evidence>
<dbReference type="Pfam" id="PF17784">
    <property type="entry name" value="Sulfotransfer_4"/>
    <property type="match status" value="1"/>
</dbReference>
<protein>
    <recommendedName>
        <fullName evidence="4">NAD dependent epimerase/dehydratase</fullName>
    </recommendedName>
</protein>
<reference evidence="2" key="1">
    <citation type="submission" date="2019-04" db="EMBL/GenBank/DDBJ databases">
        <title>Sequencing of skin fungus with MAO and IRED activity.</title>
        <authorList>
            <person name="Marsaioli A.J."/>
            <person name="Bonatto J.M.C."/>
            <person name="Reis Junior O."/>
        </authorList>
    </citation>
    <scope>NUCLEOTIDE SEQUENCE</scope>
    <source>
        <strain evidence="2">30M1</strain>
    </source>
</reference>
<evidence type="ECO:0000256" key="1">
    <source>
        <dbReference type="SAM" id="Phobius"/>
    </source>
</evidence>
<accession>A0A9P4W3I8</accession>
<gene>
    <name evidence="2" type="ORF">E8E13_002351</name>
</gene>
<dbReference type="InterPro" id="IPR040632">
    <property type="entry name" value="Sulfotransfer_4"/>
</dbReference>
<dbReference type="PANTHER" id="PTHR36978:SF3">
    <property type="entry name" value="P-LOOP CONTAINING NUCLEOSIDE TRIPHOSPHATE HYDROLASE PROTEIN"/>
    <property type="match status" value="1"/>
</dbReference>
<comment type="caution">
    <text evidence="2">The sequence shown here is derived from an EMBL/GenBank/DDBJ whole genome shotgun (WGS) entry which is preliminary data.</text>
</comment>
<evidence type="ECO:0008006" key="4">
    <source>
        <dbReference type="Google" id="ProtNLM"/>
    </source>
</evidence>
<proteinExistence type="predicted"/>
<name>A0A9P4W3I8_CURKU</name>
<keyword evidence="1" id="KW-1133">Transmembrane helix</keyword>
<dbReference type="EMBL" id="SWKU01000025">
    <property type="protein sequence ID" value="KAF2996818.1"/>
    <property type="molecule type" value="Genomic_DNA"/>
</dbReference>
<keyword evidence="1" id="KW-0812">Transmembrane</keyword>
<dbReference type="PANTHER" id="PTHR36978">
    <property type="entry name" value="P-LOOP CONTAINING NUCLEOTIDE TRIPHOSPHATE HYDROLASE"/>
    <property type="match status" value="1"/>
</dbReference>
<keyword evidence="3" id="KW-1185">Reference proteome</keyword>
<feature type="transmembrane region" description="Helical" evidence="1">
    <location>
        <begin position="243"/>
        <end position="262"/>
    </location>
</feature>
<sequence>MGAQASSPKPNIRIQVIGVGLHRTGTASFSAALSILLDAPVYHGGTQVFLGSPSHIKSWITTLSHWPAHSPSDSHIITTQLQNLLYGYAAIADLPSYALVPDLLKLYPDALIVCTVRDPDAWATSMMTLHNLVNRWYLSVVLFWIPGIRLVPKYLGLMGRHSVELYGTPLPTSRPQLQEYWEKHIQYVKRCVPEDRLLFYNVRDGWEPLCKVLGKEVPSEEFPRINDGKAFVALGQKFFIMGLMRWGMVVLTAGVGLAGVWYSKCL</sequence>
<dbReference type="Proteomes" id="UP000801428">
    <property type="component" value="Unassembled WGS sequence"/>
</dbReference>
<dbReference type="InterPro" id="IPR027417">
    <property type="entry name" value="P-loop_NTPase"/>
</dbReference>
<dbReference type="AlphaFoldDB" id="A0A9P4W3I8"/>
<keyword evidence="1" id="KW-0472">Membrane</keyword>
<dbReference type="Gene3D" id="3.40.50.300">
    <property type="entry name" value="P-loop containing nucleotide triphosphate hydrolases"/>
    <property type="match status" value="1"/>
</dbReference>
<dbReference type="SUPFAM" id="SSF52540">
    <property type="entry name" value="P-loop containing nucleoside triphosphate hydrolases"/>
    <property type="match status" value="1"/>
</dbReference>
<evidence type="ECO:0000313" key="2">
    <source>
        <dbReference type="EMBL" id="KAF2996818.1"/>
    </source>
</evidence>
<organism evidence="2 3">
    <name type="scientific">Curvularia kusanoi</name>
    <name type="common">Cochliobolus kusanoi</name>
    <dbReference type="NCBI Taxonomy" id="90978"/>
    <lineage>
        <taxon>Eukaryota</taxon>
        <taxon>Fungi</taxon>
        <taxon>Dikarya</taxon>
        <taxon>Ascomycota</taxon>
        <taxon>Pezizomycotina</taxon>
        <taxon>Dothideomycetes</taxon>
        <taxon>Pleosporomycetidae</taxon>
        <taxon>Pleosporales</taxon>
        <taxon>Pleosporineae</taxon>
        <taxon>Pleosporaceae</taxon>
        <taxon>Curvularia</taxon>
    </lineage>
</organism>
<dbReference type="OrthoDB" id="408152at2759"/>